<dbReference type="Proteomes" id="UP001162060">
    <property type="component" value="Unassembled WGS sequence"/>
</dbReference>
<keyword evidence="1" id="KW-1133">Transmembrane helix</keyword>
<evidence type="ECO:0000313" key="2">
    <source>
        <dbReference type="EMBL" id="CAK7937664.1"/>
    </source>
</evidence>
<keyword evidence="1" id="KW-0812">Transmembrane</keyword>
<proteinExistence type="predicted"/>
<dbReference type="AlphaFoldDB" id="A0AAV1UWY9"/>
<gene>
    <name evidence="2" type="ORF">PM001_LOCUS22814</name>
</gene>
<reference evidence="2" key="1">
    <citation type="submission" date="2024-01" db="EMBL/GenBank/DDBJ databases">
        <authorList>
            <person name="Webb A."/>
        </authorList>
    </citation>
    <scope>NUCLEOTIDE SEQUENCE</scope>
    <source>
        <strain evidence="2">Pm1</strain>
    </source>
</reference>
<evidence type="ECO:0000256" key="1">
    <source>
        <dbReference type="SAM" id="Phobius"/>
    </source>
</evidence>
<name>A0AAV1UWY9_9STRA</name>
<protein>
    <submittedName>
        <fullName evidence="2">Uncharacterized protein</fullName>
    </submittedName>
</protein>
<organism evidence="2 3">
    <name type="scientific">Peronospora matthiolae</name>
    <dbReference type="NCBI Taxonomy" id="2874970"/>
    <lineage>
        <taxon>Eukaryota</taxon>
        <taxon>Sar</taxon>
        <taxon>Stramenopiles</taxon>
        <taxon>Oomycota</taxon>
        <taxon>Peronosporomycetes</taxon>
        <taxon>Peronosporales</taxon>
        <taxon>Peronosporaceae</taxon>
        <taxon>Peronospora</taxon>
    </lineage>
</organism>
<accession>A0AAV1UWY9</accession>
<dbReference type="EMBL" id="CAKLBY020000227">
    <property type="protein sequence ID" value="CAK7937664.1"/>
    <property type="molecule type" value="Genomic_DNA"/>
</dbReference>
<keyword evidence="1" id="KW-0472">Membrane</keyword>
<sequence>MQEVNERRQRRRSDDAIEDGQDVTETVSMLSHATLRQRSMPESWVRFAMDKLWSLMFLTVASLGLYEAQFVSAIVHAQIALLCTWAFCSGRFWSFLAGILKCIEACF</sequence>
<feature type="transmembrane region" description="Helical" evidence="1">
    <location>
        <begin position="44"/>
        <end position="64"/>
    </location>
</feature>
<comment type="caution">
    <text evidence="2">The sequence shown here is derived from an EMBL/GenBank/DDBJ whole genome shotgun (WGS) entry which is preliminary data.</text>
</comment>
<evidence type="ECO:0000313" key="3">
    <source>
        <dbReference type="Proteomes" id="UP001162060"/>
    </source>
</evidence>